<dbReference type="Gene3D" id="1.25.40.10">
    <property type="entry name" value="Tetratricopeptide repeat domain"/>
    <property type="match status" value="1"/>
</dbReference>
<proteinExistence type="predicted"/>
<accession>A0A918YFD8</accession>
<sequence length="104" mass="11147">MVNPHRVRPGAALRAGRAALRAFEELGDPRGKCAALRGLAVTARVLGRLETALDLHAESHRLAVSHHLPLLEFANRVSEAECRLALGRAPEQTGAVEETEGRPG</sequence>
<dbReference type="AlphaFoldDB" id="A0A918YFD8"/>
<dbReference type="InterPro" id="IPR011990">
    <property type="entry name" value="TPR-like_helical_dom_sf"/>
</dbReference>
<reference evidence="1" key="2">
    <citation type="submission" date="2020-09" db="EMBL/GenBank/DDBJ databases">
        <authorList>
            <person name="Sun Q."/>
            <person name="Ohkuma M."/>
        </authorList>
    </citation>
    <scope>NUCLEOTIDE SEQUENCE</scope>
    <source>
        <strain evidence="1">JCM 4714</strain>
    </source>
</reference>
<reference evidence="1" key="1">
    <citation type="journal article" date="2014" name="Int. J. Syst. Evol. Microbiol.">
        <title>Complete genome sequence of Corynebacterium casei LMG S-19264T (=DSM 44701T), isolated from a smear-ripened cheese.</title>
        <authorList>
            <consortium name="US DOE Joint Genome Institute (JGI-PGF)"/>
            <person name="Walter F."/>
            <person name="Albersmeier A."/>
            <person name="Kalinowski J."/>
            <person name="Ruckert C."/>
        </authorList>
    </citation>
    <scope>NUCLEOTIDE SEQUENCE</scope>
    <source>
        <strain evidence="1">JCM 4714</strain>
    </source>
</reference>
<evidence type="ECO:0000313" key="2">
    <source>
        <dbReference type="Proteomes" id="UP000655443"/>
    </source>
</evidence>
<name>A0A918YFD8_9ACTN</name>
<gene>
    <name evidence="1" type="ORF">GCM10010339_18480</name>
</gene>
<organism evidence="1 2">
    <name type="scientific">Streptomyces alanosinicus</name>
    <dbReference type="NCBI Taxonomy" id="68171"/>
    <lineage>
        <taxon>Bacteria</taxon>
        <taxon>Bacillati</taxon>
        <taxon>Actinomycetota</taxon>
        <taxon>Actinomycetes</taxon>
        <taxon>Kitasatosporales</taxon>
        <taxon>Streptomycetaceae</taxon>
        <taxon>Streptomyces</taxon>
    </lineage>
</organism>
<dbReference type="EMBL" id="BMVG01000003">
    <property type="protein sequence ID" value="GHE01040.1"/>
    <property type="molecule type" value="Genomic_DNA"/>
</dbReference>
<protein>
    <recommendedName>
        <fullName evidence="3">Tetratricopeptide repeat protein</fullName>
    </recommendedName>
</protein>
<evidence type="ECO:0008006" key="3">
    <source>
        <dbReference type="Google" id="ProtNLM"/>
    </source>
</evidence>
<evidence type="ECO:0000313" key="1">
    <source>
        <dbReference type="EMBL" id="GHE01040.1"/>
    </source>
</evidence>
<keyword evidence="2" id="KW-1185">Reference proteome</keyword>
<dbReference type="Proteomes" id="UP000655443">
    <property type="component" value="Unassembled WGS sequence"/>
</dbReference>
<comment type="caution">
    <text evidence="1">The sequence shown here is derived from an EMBL/GenBank/DDBJ whole genome shotgun (WGS) entry which is preliminary data.</text>
</comment>